<reference evidence="1 2" key="1">
    <citation type="submission" date="2020-06" db="EMBL/GenBank/DDBJ databases">
        <title>Schlegella sp. ID0723 isolated from air conditioner.</title>
        <authorList>
            <person name="Kim D.Y."/>
            <person name="Kim D.-U."/>
        </authorList>
    </citation>
    <scope>NUCLEOTIDE SEQUENCE [LARGE SCALE GENOMIC DNA]</scope>
    <source>
        <strain evidence="1 2">ID0723</strain>
    </source>
</reference>
<dbReference type="AlphaFoldDB" id="A0A7Y6NPD5"/>
<organism evidence="1 2">
    <name type="scientific">Piscinibacter koreensis</name>
    <dbReference type="NCBI Taxonomy" id="2742824"/>
    <lineage>
        <taxon>Bacteria</taxon>
        <taxon>Pseudomonadati</taxon>
        <taxon>Pseudomonadota</taxon>
        <taxon>Betaproteobacteria</taxon>
        <taxon>Burkholderiales</taxon>
        <taxon>Sphaerotilaceae</taxon>
        <taxon>Piscinibacter</taxon>
    </lineage>
</organism>
<keyword evidence="2" id="KW-1185">Reference proteome</keyword>
<evidence type="ECO:0000313" key="1">
    <source>
        <dbReference type="EMBL" id="NUZ06749.1"/>
    </source>
</evidence>
<sequence>MVDETRAVASGAGLQEKKQATSILGTAKELATLQARFALSGYQLHRLASGRLLMTRWGLTREFEDEAAAAAFLPQIGGAV</sequence>
<name>A0A7Y6NPD5_9BURK</name>
<dbReference type="RefSeq" id="WP_176069612.1">
    <property type="nucleotide sequence ID" value="NZ_JABWMJ010000006.1"/>
</dbReference>
<dbReference type="EMBL" id="JABWMJ010000006">
    <property type="protein sequence ID" value="NUZ06749.1"/>
    <property type="molecule type" value="Genomic_DNA"/>
</dbReference>
<gene>
    <name evidence="1" type="ORF">HQN59_13350</name>
</gene>
<evidence type="ECO:0000313" key="2">
    <source>
        <dbReference type="Proteomes" id="UP000529637"/>
    </source>
</evidence>
<proteinExistence type="predicted"/>
<dbReference type="Proteomes" id="UP000529637">
    <property type="component" value="Unassembled WGS sequence"/>
</dbReference>
<protein>
    <submittedName>
        <fullName evidence="1">Uncharacterized protein</fullName>
    </submittedName>
</protein>
<accession>A0A7Y6NPD5</accession>
<comment type="caution">
    <text evidence="1">The sequence shown here is derived from an EMBL/GenBank/DDBJ whole genome shotgun (WGS) entry which is preliminary data.</text>
</comment>